<comment type="caution">
    <text evidence="15">The sequence shown here is derived from an EMBL/GenBank/DDBJ whole genome shotgun (WGS) entry which is preliminary data.</text>
</comment>
<dbReference type="InterPro" id="IPR013057">
    <property type="entry name" value="AA_transpt_TM"/>
</dbReference>
<reference evidence="15 16" key="1">
    <citation type="submission" date="2018-09" db="EMBL/GenBank/DDBJ databases">
        <title>A high-quality reference genome of wild soybean provides a powerful tool to mine soybean genomes.</title>
        <authorList>
            <person name="Xie M."/>
            <person name="Chung C.Y.L."/>
            <person name="Li M.-W."/>
            <person name="Wong F.-L."/>
            <person name="Chan T.-F."/>
            <person name="Lam H.-M."/>
        </authorList>
    </citation>
    <scope>NUCLEOTIDE SEQUENCE [LARGE SCALE GENOMIC DNA]</scope>
    <source>
        <strain evidence="16">cv. W05</strain>
        <tissue evidence="15">Hypocotyl of etiolated seedlings</tissue>
    </source>
</reference>
<evidence type="ECO:0000256" key="1">
    <source>
        <dbReference type="ARBA" id="ARBA00004127"/>
    </source>
</evidence>
<evidence type="ECO:0000256" key="9">
    <source>
        <dbReference type="ARBA" id="ARBA00022989"/>
    </source>
</evidence>
<comment type="function">
    <text evidence="12">Carrier protein involved in proton-driven auxin influx. Mediates the formation of auxin gradient from developing leaves (site of auxin biosynthesis) to tips by contributing to the loading of auxin in vascular tissues and facilitating acropetal (base to tip) auxin transport within inner tissues of the root apex, and basipetal (tip to base) auxin transport within outer tissues of the root apex. May be involved in lateral roots and nodules formation.</text>
</comment>
<dbReference type="GO" id="GO:0009734">
    <property type="term" value="P:auxin-activated signaling pathway"/>
    <property type="evidence" value="ECO:0007669"/>
    <property type="project" value="UniProtKB-KW"/>
</dbReference>
<dbReference type="GO" id="GO:0015293">
    <property type="term" value="F:symporter activity"/>
    <property type="evidence" value="ECO:0007669"/>
    <property type="project" value="UniProtKB-KW"/>
</dbReference>
<keyword evidence="5" id="KW-1003">Cell membrane</keyword>
<comment type="similarity">
    <text evidence="3">Belongs to the amino acid/polyamine transporter 2 family. Amino acid/auxin permease (AAAP) (TC 2.A.18.1) subfamily.</text>
</comment>
<feature type="transmembrane region" description="Helical" evidence="13">
    <location>
        <begin position="81"/>
        <end position="101"/>
    </location>
</feature>
<dbReference type="AlphaFoldDB" id="A0A445J135"/>
<dbReference type="EMBL" id="QZWG01000009">
    <property type="protein sequence ID" value="RZB92068.1"/>
    <property type="molecule type" value="Genomic_DNA"/>
</dbReference>
<evidence type="ECO:0000256" key="6">
    <source>
        <dbReference type="ARBA" id="ARBA00022692"/>
    </source>
</evidence>
<accession>A0A445J135</accession>
<keyword evidence="4" id="KW-0813">Transport</keyword>
<feature type="transmembrane region" description="Helical" evidence="13">
    <location>
        <begin position="15"/>
        <end position="39"/>
    </location>
</feature>
<dbReference type="GO" id="GO:0012505">
    <property type="term" value="C:endomembrane system"/>
    <property type="evidence" value="ECO:0007669"/>
    <property type="project" value="UniProtKB-SubCell"/>
</dbReference>
<evidence type="ECO:0000313" key="16">
    <source>
        <dbReference type="Proteomes" id="UP000289340"/>
    </source>
</evidence>
<evidence type="ECO:0000256" key="8">
    <source>
        <dbReference type="ARBA" id="ARBA00022970"/>
    </source>
</evidence>
<organism evidence="15 16">
    <name type="scientific">Glycine soja</name>
    <name type="common">Wild soybean</name>
    <dbReference type="NCBI Taxonomy" id="3848"/>
    <lineage>
        <taxon>Eukaryota</taxon>
        <taxon>Viridiplantae</taxon>
        <taxon>Streptophyta</taxon>
        <taxon>Embryophyta</taxon>
        <taxon>Tracheophyta</taxon>
        <taxon>Spermatophyta</taxon>
        <taxon>Magnoliopsida</taxon>
        <taxon>eudicotyledons</taxon>
        <taxon>Gunneridae</taxon>
        <taxon>Pentapetalae</taxon>
        <taxon>rosids</taxon>
        <taxon>fabids</taxon>
        <taxon>Fabales</taxon>
        <taxon>Fabaceae</taxon>
        <taxon>Papilionoideae</taxon>
        <taxon>50 kb inversion clade</taxon>
        <taxon>NPAAA clade</taxon>
        <taxon>indigoferoid/millettioid clade</taxon>
        <taxon>Phaseoleae</taxon>
        <taxon>Glycine</taxon>
        <taxon>Glycine subgen. Soja</taxon>
    </lineage>
</organism>
<dbReference type="GO" id="GO:0006865">
    <property type="term" value="P:amino acid transport"/>
    <property type="evidence" value="ECO:0007669"/>
    <property type="project" value="UniProtKB-KW"/>
</dbReference>
<keyword evidence="6 13" id="KW-0812">Transmembrane</keyword>
<evidence type="ECO:0000259" key="14">
    <source>
        <dbReference type="Pfam" id="PF01490"/>
    </source>
</evidence>
<feature type="domain" description="Amino acid transporter transmembrane" evidence="14">
    <location>
        <begin position="65"/>
        <end position="212"/>
    </location>
</feature>
<keyword evidence="8" id="KW-0029">Amino-acid transport</keyword>
<keyword evidence="9 13" id="KW-1133">Transmembrane helix</keyword>
<keyword evidence="7" id="KW-0769">Symport</keyword>
<evidence type="ECO:0000256" key="2">
    <source>
        <dbReference type="ARBA" id="ARBA00004236"/>
    </source>
</evidence>
<keyword evidence="10 13" id="KW-0472">Membrane</keyword>
<comment type="subcellular location">
    <subcellularLocation>
        <location evidence="2">Cell membrane</location>
    </subcellularLocation>
    <subcellularLocation>
        <location evidence="1">Endomembrane system</location>
        <topology evidence="1">Multi-pass membrane protein</topology>
    </subcellularLocation>
</comment>
<evidence type="ECO:0000256" key="4">
    <source>
        <dbReference type="ARBA" id="ARBA00022448"/>
    </source>
</evidence>
<evidence type="ECO:0000256" key="5">
    <source>
        <dbReference type="ARBA" id="ARBA00022475"/>
    </source>
</evidence>
<evidence type="ECO:0000256" key="10">
    <source>
        <dbReference type="ARBA" id="ARBA00023136"/>
    </source>
</evidence>
<name>A0A445J135_GLYSO</name>
<feature type="transmembrane region" description="Helical" evidence="13">
    <location>
        <begin position="113"/>
        <end position="135"/>
    </location>
</feature>
<dbReference type="Pfam" id="PF01490">
    <property type="entry name" value="Aa_trans"/>
    <property type="match status" value="1"/>
</dbReference>
<evidence type="ECO:0000313" key="15">
    <source>
        <dbReference type="EMBL" id="RZB92068.1"/>
    </source>
</evidence>
<evidence type="ECO:0000256" key="11">
    <source>
        <dbReference type="ARBA" id="ARBA00023294"/>
    </source>
</evidence>
<gene>
    <name evidence="15" type="ORF">D0Y65_024193</name>
</gene>
<protein>
    <submittedName>
        <fullName evidence="15">Amino acid transporter AVT1C</fullName>
    </submittedName>
</protein>
<proteinExistence type="inferred from homology"/>
<evidence type="ECO:0000256" key="12">
    <source>
        <dbReference type="ARBA" id="ARBA00045588"/>
    </source>
</evidence>
<dbReference type="GO" id="GO:0005886">
    <property type="term" value="C:plasma membrane"/>
    <property type="evidence" value="ECO:0007669"/>
    <property type="project" value="UniProtKB-SubCell"/>
</dbReference>
<evidence type="ECO:0000256" key="3">
    <source>
        <dbReference type="ARBA" id="ARBA00005590"/>
    </source>
</evidence>
<feature type="non-terminal residue" evidence="15">
    <location>
        <position position="1"/>
    </location>
</feature>
<dbReference type="Proteomes" id="UP000289340">
    <property type="component" value="Chromosome 9"/>
</dbReference>
<keyword evidence="16" id="KW-1185">Reference proteome</keyword>
<keyword evidence="11" id="KW-0927">Auxin signaling pathway</keyword>
<sequence length="233" mass="26770">GPLLVLNNRSSPIPISLSFVILLIYGYTKGHLVFVWYFLQYQGLRCSCNHQISIYINLKLWDKLSKIEHLVCCQKISRFKYLHLLVVASILVVLCLLWVGIEDVGFHSKGTTLNLATLPVAVGLYGYCYFGHAVFPNIYTSMTNPNQFPWNPLSMVNWKRTAVLGYTMFGEAILSQFTLNMPKELVATKIVVWTTVVNPFTKYPLYIRACMSLYIPWKMSFNIRNDFVSILHL</sequence>
<dbReference type="PANTHER" id="PTHR48017">
    <property type="entry name" value="OS05G0424000 PROTEIN-RELATED"/>
    <property type="match status" value="1"/>
</dbReference>
<evidence type="ECO:0000256" key="7">
    <source>
        <dbReference type="ARBA" id="ARBA00022847"/>
    </source>
</evidence>
<evidence type="ECO:0000256" key="13">
    <source>
        <dbReference type="SAM" id="Phobius"/>
    </source>
</evidence>